<dbReference type="GO" id="GO:0015986">
    <property type="term" value="P:proton motive force-driven ATP synthesis"/>
    <property type="evidence" value="ECO:0007669"/>
    <property type="project" value="UniProtKB-UniRule"/>
</dbReference>
<comment type="function">
    <text evidence="8">Subunit b, of the mitochondrial membrane ATP synthase complex (F(1)F(0) ATP synthase or Complex V) that produces ATP from ADP in the presence of a proton gradient across the membrane which is generated by electron transport complexes of the respiratory chain. ATP synthase complex consist of a soluble F(1) head domain - the catalytic core - and a membrane F(1) domain - the membrane proton channel. These two domains are linked by a central stalk rotating inside the F(1) region and a stationary peripheral stalk. During catalysis, ATP synthesis in the catalytic domain of F(1) is coupled via a rotary mechanism of the central stalk subunits to proton translocation. In vivo, can only synthesize ATP although its ATP hydrolase activity can be activated artificially in vitro. Part of the complex F(0) domain. Part of the complex F(0) domain and the peripheric stalk, which acts as a stator to hold the catalytic alpha(3)beta(3) subcomplex and subunit a/ATP6 static relative to the rotary elements.</text>
</comment>
<evidence type="ECO:0000256" key="2">
    <source>
        <dbReference type="ARBA" id="ARBA00022547"/>
    </source>
</evidence>
<dbReference type="HOGENOM" id="CLU_063571_0_0_1"/>
<evidence type="ECO:0000256" key="4">
    <source>
        <dbReference type="ARBA" id="ARBA00022792"/>
    </source>
</evidence>
<comment type="subcellular location">
    <subcellularLocation>
        <location evidence="8">Mitochondrion</location>
    </subcellularLocation>
    <subcellularLocation>
        <location evidence="8">Mitochondrion inner membrane</location>
    </subcellularLocation>
</comment>
<proteinExistence type="inferred from homology"/>
<keyword evidence="11" id="KW-1185">Reference proteome</keyword>
<keyword evidence="7 8" id="KW-0472">Membrane</keyword>
<dbReference type="eggNOG" id="ENOG502RU2Z">
    <property type="taxonomic scope" value="Eukaryota"/>
</dbReference>
<keyword evidence="3 8" id="KW-0375">Hydrogen ion transport</keyword>
<evidence type="ECO:0000256" key="6">
    <source>
        <dbReference type="ARBA" id="ARBA00023128"/>
    </source>
</evidence>
<dbReference type="GeneID" id="7204273"/>
<feature type="compositionally biased region" description="Polar residues" evidence="9">
    <location>
        <begin position="60"/>
        <end position="72"/>
    </location>
</feature>
<keyword evidence="1 8" id="KW-0813">Transport</keyword>
<dbReference type="Pfam" id="PF05405">
    <property type="entry name" value="Mt_ATP-synt_B"/>
    <property type="match status" value="1"/>
</dbReference>
<evidence type="ECO:0000256" key="9">
    <source>
        <dbReference type="SAM" id="MobiDB-lite"/>
    </source>
</evidence>
<keyword evidence="4 8" id="KW-0999">Mitochondrion inner membrane</keyword>
<keyword evidence="2 8" id="KW-0138">CF(0)</keyword>
<dbReference type="InterPro" id="IPR008688">
    <property type="entry name" value="ATP_synth_Bsub_B/MI25"/>
</dbReference>
<dbReference type="OrthoDB" id="42859at2759"/>
<comment type="similarity">
    <text evidence="8">Belongs to the eukaryotic ATPase B chain family.</text>
</comment>
<evidence type="ECO:0000256" key="8">
    <source>
        <dbReference type="RuleBase" id="RU368017"/>
    </source>
</evidence>
<comment type="subunit">
    <text evidence="8">F-type ATPases have 2 components, CF(1) - the catalytic core - and CF(0) - the membrane proton channel. CF(1) and CF(0) have multiple subunits.</text>
</comment>
<evidence type="ECO:0000256" key="3">
    <source>
        <dbReference type="ARBA" id="ARBA00022781"/>
    </source>
</evidence>
<dbReference type="GO" id="GO:0005743">
    <property type="term" value="C:mitochondrial inner membrane"/>
    <property type="evidence" value="ECO:0007669"/>
    <property type="project" value="UniProtKB-SubCell"/>
</dbReference>
<reference evidence="10 11" key="1">
    <citation type="journal article" date="2008" name="Nature">
        <title>The Phaeodactylum genome reveals the evolutionary history of diatom genomes.</title>
        <authorList>
            <person name="Bowler C."/>
            <person name="Allen A.E."/>
            <person name="Badger J.H."/>
            <person name="Grimwood J."/>
            <person name="Jabbari K."/>
            <person name="Kuo A."/>
            <person name="Maheswari U."/>
            <person name="Martens C."/>
            <person name="Maumus F."/>
            <person name="Otillar R.P."/>
            <person name="Rayko E."/>
            <person name="Salamov A."/>
            <person name="Vandepoele K."/>
            <person name="Beszteri B."/>
            <person name="Gruber A."/>
            <person name="Heijde M."/>
            <person name="Katinka M."/>
            <person name="Mock T."/>
            <person name="Valentin K."/>
            <person name="Verret F."/>
            <person name="Berges J.A."/>
            <person name="Brownlee C."/>
            <person name="Cadoret J.P."/>
            <person name="Chiovitti A."/>
            <person name="Choi C.J."/>
            <person name="Coesel S."/>
            <person name="De Martino A."/>
            <person name="Detter J.C."/>
            <person name="Durkin C."/>
            <person name="Falciatore A."/>
            <person name="Fournet J."/>
            <person name="Haruta M."/>
            <person name="Huysman M.J."/>
            <person name="Jenkins B.D."/>
            <person name="Jiroutova K."/>
            <person name="Jorgensen R.E."/>
            <person name="Joubert Y."/>
            <person name="Kaplan A."/>
            <person name="Kroger N."/>
            <person name="Kroth P.G."/>
            <person name="La Roche J."/>
            <person name="Lindquist E."/>
            <person name="Lommer M."/>
            <person name="Martin-Jezequel V."/>
            <person name="Lopez P.J."/>
            <person name="Lucas S."/>
            <person name="Mangogna M."/>
            <person name="McGinnis K."/>
            <person name="Medlin L.K."/>
            <person name="Montsant A."/>
            <person name="Oudot-Le Secq M.P."/>
            <person name="Napoli C."/>
            <person name="Obornik M."/>
            <person name="Parker M.S."/>
            <person name="Petit J.L."/>
            <person name="Porcel B.M."/>
            <person name="Poulsen N."/>
            <person name="Robison M."/>
            <person name="Rychlewski L."/>
            <person name="Rynearson T.A."/>
            <person name="Schmutz J."/>
            <person name="Shapiro H."/>
            <person name="Siaut M."/>
            <person name="Stanley M."/>
            <person name="Sussman M.R."/>
            <person name="Taylor A.R."/>
            <person name="Vardi A."/>
            <person name="von Dassow P."/>
            <person name="Vyverman W."/>
            <person name="Willis A."/>
            <person name="Wyrwicz L.S."/>
            <person name="Rokhsar D.S."/>
            <person name="Weissenbach J."/>
            <person name="Armbrust E.V."/>
            <person name="Green B.R."/>
            <person name="Van de Peer Y."/>
            <person name="Grigoriev I.V."/>
        </authorList>
    </citation>
    <scope>NUCLEOTIDE SEQUENCE [LARGE SCALE GENOMIC DNA]</scope>
    <source>
        <strain evidence="10 11">CCAP 1055/1</strain>
    </source>
</reference>
<dbReference type="PaxDb" id="2850-Phatr43841"/>
<keyword evidence="5 8" id="KW-0406">Ion transport</keyword>
<feature type="region of interest" description="Disordered" evidence="9">
    <location>
        <begin position="36"/>
        <end position="72"/>
    </location>
</feature>
<dbReference type="PANTHER" id="PTHR12733">
    <property type="entry name" value="MITOCHONDRIAL ATP SYNTHASE B CHAIN"/>
    <property type="match status" value="1"/>
</dbReference>
<dbReference type="AlphaFoldDB" id="B5Y4I1"/>
<protein>
    <recommendedName>
        <fullName evidence="8">ATP synthase subunit b</fullName>
    </recommendedName>
</protein>
<evidence type="ECO:0000256" key="5">
    <source>
        <dbReference type="ARBA" id="ARBA00023065"/>
    </source>
</evidence>
<sequence>MGAASTKYGVCPQAAFHIRVQIDQFESKWLTSECRHRRSPLADDWTPPGKTTAAREQKTPRQAQRNRATGNVSTMFRAVTSSAARRTAQKLSSSSSRGLPGCAVPRVEFHASAKREEDAKATPAPVEEKKGFWDPSYSIPLGIALAVPVLKYEWYIVNEETQLAACMMAFSLIVYKQFGGVIYEALEQDGKRILAEHNAVEDEDIAALEFKINDVKAQSQIVQDAEDIKALKIQTYQKLNEVGKIKPQYEFKSQIEKLLSLMATEEANMTEKAKAALMLEATDAVKADFATSKELKKSSLQGAIATLKGAADKSDPVKDAYLKFFRAKAKSTVDEKAEAAAAREQMITKLNAVARSEGFFFEFDASGKPKMIV</sequence>
<keyword evidence="6 8" id="KW-0496">Mitochondrion</keyword>
<dbReference type="GO" id="GO:0015078">
    <property type="term" value="F:proton transmembrane transporter activity"/>
    <property type="evidence" value="ECO:0007669"/>
    <property type="project" value="UniProtKB-UniRule"/>
</dbReference>
<accession>B5Y4I1</accession>
<evidence type="ECO:0000313" key="11">
    <source>
        <dbReference type="Proteomes" id="UP000000759"/>
    </source>
</evidence>
<organism evidence="10 11">
    <name type="scientific">Phaeodactylum tricornutum (strain CCAP 1055/1)</name>
    <dbReference type="NCBI Taxonomy" id="556484"/>
    <lineage>
        <taxon>Eukaryota</taxon>
        <taxon>Sar</taxon>
        <taxon>Stramenopiles</taxon>
        <taxon>Ochrophyta</taxon>
        <taxon>Bacillariophyta</taxon>
        <taxon>Bacillariophyceae</taxon>
        <taxon>Bacillariophycidae</taxon>
        <taxon>Naviculales</taxon>
        <taxon>Phaeodactylaceae</taxon>
        <taxon>Phaeodactylum</taxon>
    </lineage>
</organism>
<reference evidence="11" key="2">
    <citation type="submission" date="2008-08" db="EMBL/GenBank/DDBJ databases">
        <authorList>
            <consortium name="Diatom Consortium"/>
            <person name="Grigoriev I."/>
            <person name="Grimwood J."/>
            <person name="Kuo A."/>
            <person name="Otillar R.P."/>
            <person name="Salamov A."/>
            <person name="Detter J.C."/>
            <person name="Lindquist E."/>
            <person name="Shapiro H."/>
            <person name="Lucas S."/>
            <person name="Glavina del Rio T."/>
            <person name="Pitluck S."/>
            <person name="Rokhsar D."/>
            <person name="Bowler C."/>
        </authorList>
    </citation>
    <scope>GENOME REANNOTATION</scope>
    <source>
        <strain evidence="11">CCAP 1055/1</strain>
    </source>
</reference>
<dbReference type="Proteomes" id="UP000000759">
    <property type="component" value="Chromosome 3"/>
</dbReference>
<name>B5Y4I1_PHATC</name>
<dbReference type="RefSeq" id="XP_002186014.1">
    <property type="nucleotide sequence ID" value="XM_002185978.1"/>
</dbReference>
<evidence type="ECO:0000256" key="7">
    <source>
        <dbReference type="ARBA" id="ARBA00023136"/>
    </source>
</evidence>
<dbReference type="KEGG" id="pti:PHATR_43841"/>
<dbReference type="InParanoid" id="B5Y4I1"/>
<evidence type="ECO:0000256" key="1">
    <source>
        <dbReference type="ARBA" id="ARBA00022448"/>
    </source>
</evidence>
<gene>
    <name evidence="10" type="ORF">PHATR_43841</name>
</gene>
<evidence type="ECO:0000313" key="10">
    <source>
        <dbReference type="EMBL" id="ACI65484.1"/>
    </source>
</evidence>
<dbReference type="GO" id="GO:0045259">
    <property type="term" value="C:proton-transporting ATP synthase complex"/>
    <property type="evidence" value="ECO:0007669"/>
    <property type="project" value="UniProtKB-KW"/>
</dbReference>
<dbReference type="PANTHER" id="PTHR12733:SF3">
    <property type="entry name" value="ATP SYNTHASE F(0) COMPLEX SUBUNIT B1, MITOCHONDRIAL"/>
    <property type="match status" value="1"/>
</dbReference>
<dbReference type="EMBL" id="CP001142">
    <property type="protein sequence ID" value="ACI65484.1"/>
    <property type="molecule type" value="Genomic_DNA"/>
</dbReference>
<dbReference type="InterPro" id="IPR013837">
    <property type="entry name" value="ATP_synth_F0_suB"/>
</dbReference>